<evidence type="ECO:0000313" key="1">
    <source>
        <dbReference type="EMBL" id="CCC81994.1"/>
    </source>
</evidence>
<dbReference type="EMBL" id="FN869859">
    <property type="protein sequence ID" value="CCC81994.1"/>
    <property type="molecule type" value="Genomic_DNA"/>
</dbReference>
<keyword evidence="1" id="KW-0808">Transferase</keyword>
<organism evidence="1 2">
    <name type="scientific">Thermoproteus tenax (strain ATCC 35583 / DSM 2078 / JCM 9277 / NBRC 100435 / Kra 1)</name>
    <dbReference type="NCBI Taxonomy" id="768679"/>
    <lineage>
        <taxon>Archaea</taxon>
        <taxon>Thermoproteota</taxon>
        <taxon>Thermoprotei</taxon>
        <taxon>Thermoproteales</taxon>
        <taxon>Thermoproteaceae</taxon>
        <taxon>Thermoproteus</taxon>
    </lineage>
</organism>
<dbReference type="Pfam" id="PF13692">
    <property type="entry name" value="Glyco_trans_1_4"/>
    <property type="match status" value="1"/>
</dbReference>
<dbReference type="HOGENOM" id="CLU_682609_0_0_2"/>
<evidence type="ECO:0000313" key="2">
    <source>
        <dbReference type="Proteomes" id="UP000002654"/>
    </source>
</evidence>
<dbReference type="AlphaFoldDB" id="G4RK99"/>
<dbReference type="EC" id="2.4.1.-" evidence="1"/>
<name>G4RK99_THETK</name>
<gene>
    <name evidence="1" type="ordered locus">TTX_1357</name>
</gene>
<reference evidence="1 2" key="1">
    <citation type="journal article" date="2011" name="PLoS ONE">
        <title>The complete genome sequence of Thermoproteus tenax: a physiologically versatile member of the Crenarchaeota.</title>
        <authorList>
            <person name="Siebers B."/>
            <person name="Zaparty M."/>
            <person name="Raddatz G."/>
            <person name="Tjaden B."/>
            <person name="Albers S.V."/>
            <person name="Bell S.D."/>
            <person name="Blombach F."/>
            <person name="Kletzin A."/>
            <person name="Kyrpides N."/>
            <person name="Lanz C."/>
            <person name="Plagens A."/>
            <person name="Rampp M."/>
            <person name="Rosinus A."/>
            <person name="von Jan M."/>
            <person name="Makarova K.S."/>
            <person name="Klenk H.P."/>
            <person name="Schuster S.C."/>
            <person name="Hensel R."/>
        </authorList>
    </citation>
    <scope>NUCLEOTIDE SEQUENCE [LARGE SCALE GENOMIC DNA]</scope>
    <source>
        <strain evidence="2">ATCC 35583 / DSM 2078 / JCM 9277 / NBRC 100435 / Kra 1</strain>
    </source>
</reference>
<protein>
    <submittedName>
        <fullName evidence="1">Glycosyltransferase</fullName>
        <ecNumber evidence="1">2.4.1.-</ecNumber>
    </submittedName>
</protein>
<dbReference type="Gene3D" id="3.40.50.2000">
    <property type="entry name" value="Glycogen Phosphorylase B"/>
    <property type="match status" value="2"/>
</dbReference>
<keyword evidence="1" id="KW-0328">Glycosyltransferase</keyword>
<dbReference type="STRING" id="768679.TTX_1357"/>
<accession>G4RK99</accession>
<dbReference type="SUPFAM" id="SSF53756">
    <property type="entry name" value="UDP-Glycosyltransferase/glycogen phosphorylase"/>
    <property type="match status" value="1"/>
</dbReference>
<dbReference type="eggNOG" id="arCOG01403">
    <property type="taxonomic scope" value="Archaea"/>
</dbReference>
<keyword evidence="2" id="KW-1185">Reference proteome</keyword>
<sequence>MISVLHHSLPMINGKLAEEDGQGWHFRSAKALRTLGEYTVEAVRPSGGKYCLVKIIDDVPLILTPTARLSPSGRLWKWDEVSPALVKYVVHKALREEYVPYIHEYRALNSELIIRSLIDRPLILQHHGARPPTRRLGLSPIDMIKEVSKLKRESLLKKVKGVIFVVNIREKEYLEDILGVDAEVVFRTMAVDFDRLKPPSPEEKERIREELKMPKDAVVVASYMGVFGEEAGYIKGARLAPLIWRWLRDRYGDKAAMVVTGVSGRSLELYRRLGITAYPYLPHAEFIKIVKASDVYILPATPGYYGGPGVAVMEAMALGKPVVASTFLEMPRETMPSIGAVAAPYINTERDLAIFLRKLEYVIDNINDYDPWHIRSEAYKVFSWHSFVKDFNRALSKL</sequence>
<dbReference type="PaxDb" id="768679-TTX_1357"/>
<dbReference type="PATRIC" id="fig|768679.9.peg.1377"/>
<proteinExistence type="predicted"/>
<dbReference type="GO" id="GO:0016757">
    <property type="term" value="F:glycosyltransferase activity"/>
    <property type="evidence" value="ECO:0007669"/>
    <property type="project" value="UniProtKB-KW"/>
</dbReference>
<dbReference type="Proteomes" id="UP000002654">
    <property type="component" value="Chromosome"/>
</dbReference>
<dbReference type="KEGG" id="ttn:TTX_1357"/>